<evidence type="ECO:0000256" key="4">
    <source>
        <dbReference type="ARBA" id="ARBA00022490"/>
    </source>
</evidence>
<evidence type="ECO:0000259" key="8">
    <source>
        <dbReference type="Pfam" id="PF01593"/>
    </source>
</evidence>
<evidence type="ECO:0000313" key="10">
    <source>
        <dbReference type="Proteomes" id="UP000472263"/>
    </source>
</evidence>
<keyword evidence="6" id="KW-0274">FAD</keyword>
<dbReference type="RefSeq" id="XP_029926477.1">
    <property type="nucleotide sequence ID" value="XM_030070617.1"/>
</dbReference>
<dbReference type="GeneTree" id="ENSGT00940000158274"/>
<dbReference type="Gene3D" id="3.90.660.10">
    <property type="match status" value="1"/>
</dbReference>
<proteinExistence type="inferred from homology"/>
<organism evidence="9 10">
    <name type="scientific">Myripristis murdjan</name>
    <name type="common">pinecone soldierfish</name>
    <dbReference type="NCBI Taxonomy" id="586833"/>
    <lineage>
        <taxon>Eukaryota</taxon>
        <taxon>Metazoa</taxon>
        <taxon>Chordata</taxon>
        <taxon>Craniata</taxon>
        <taxon>Vertebrata</taxon>
        <taxon>Euteleostomi</taxon>
        <taxon>Actinopterygii</taxon>
        <taxon>Neopterygii</taxon>
        <taxon>Teleostei</taxon>
        <taxon>Neoteleostei</taxon>
        <taxon>Acanthomorphata</taxon>
        <taxon>Holocentriformes</taxon>
        <taxon>Holocentridae</taxon>
        <taxon>Myripristis</taxon>
    </lineage>
</organism>
<dbReference type="GO" id="GO:0046592">
    <property type="term" value="F:polyamine oxidase activity"/>
    <property type="evidence" value="ECO:0007669"/>
    <property type="project" value="TreeGrafter"/>
</dbReference>
<reference evidence="9" key="1">
    <citation type="submission" date="2019-06" db="EMBL/GenBank/DDBJ databases">
        <authorList>
            <consortium name="Wellcome Sanger Institute Data Sharing"/>
        </authorList>
    </citation>
    <scope>NUCLEOTIDE SEQUENCE [LARGE SCALE GENOMIC DNA]</scope>
</reference>
<protein>
    <submittedName>
        <fullName evidence="9">Polyamine oxidase</fullName>
    </submittedName>
</protein>
<reference evidence="9" key="3">
    <citation type="submission" date="2025-09" db="UniProtKB">
        <authorList>
            <consortium name="Ensembl"/>
        </authorList>
    </citation>
    <scope>IDENTIFICATION</scope>
</reference>
<dbReference type="PANTHER" id="PTHR10742:SF405">
    <property type="entry name" value="PEROXISOMAL N(1)-ACETYL-SPERMINE_SPERMIDINE OXIDASE"/>
    <property type="match status" value="1"/>
</dbReference>
<dbReference type="PANTHER" id="PTHR10742">
    <property type="entry name" value="FLAVIN MONOAMINE OXIDASE"/>
    <property type="match status" value="1"/>
</dbReference>
<accession>A0A667WMR6</accession>
<dbReference type="InterPro" id="IPR050281">
    <property type="entry name" value="Flavin_monoamine_oxidase"/>
</dbReference>
<comment type="subcellular location">
    <subcellularLocation>
        <location evidence="2">Cytoplasm</location>
    </subcellularLocation>
</comment>
<dbReference type="SUPFAM" id="SSF54373">
    <property type="entry name" value="FAD-linked reductases, C-terminal domain"/>
    <property type="match status" value="1"/>
</dbReference>
<dbReference type="Pfam" id="PF01593">
    <property type="entry name" value="Amino_oxidase"/>
    <property type="match status" value="1"/>
</dbReference>
<sequence length="503" mass="56143">MALQQSLDSKVVIIGCGMSGIAAAQRLVSRGFRHVRILEATARSGGRVKTGTFGNNIIEIGANWIHGPSEGNPVFCLARQYGLLDPAALTPENQAMDIEGHPPWVPSWFSSSGRRLSAEDMFPAVEMFAELLEESVKFENGGEAWPSVGEYIRAEAPQRAAEQWKDERESVRALRMCLMSNLLKVECCVNGTHSMDDVGLGAFSQYKHLPGLDCTFPGGYEGLIKKLLLELPSNIVSYRRPVCCIHWNSTEKGESPVTVECENGEKIAADHVIVTVPLGYLKKHHATLFRPPLPLHKLHSVQRIGFGTNNKIYAEFDSPWWDADCEVIYLVWEDEENLVDQVPDIQTSWIKKLFGFTVLKPTERYGHVLCGWIAGHESEYMETLSEQEVTHAVTQLIRRFTGNPTIAPRRILRSQWFHDPWTCGSYTYLGVGCSAQDLDNLREPLPTKGAQAKPLQVLFAGEATHSHYYSTVHGALLSGWREADRLISHYSSPSSSQPSRPKL</sequence>
<dbReference type="GO" id="GO:0046203">
    <property type="term" value="P:spermidine catabolic process"/>
    <property type="evidence" value="ECO:0007669"/>
    <property type="project" value="TreeGrafter"/>
</dbReference>
<dbReference type="GO" id="GO:0005737">
    <property type="term" value="C:cytoplasm"/>
    <property type="evidence" value="ECO:0007669"/>
    <property type="project" value="UniProtKB-SubCell"/>
</dbReference>
<dbReference type="InParanoid" id="A0A667WMR6"/>
<feature type="domain" description="Amine oxidase" evidence="8">
    <location>
        <begin position="18"/>
        <end position="487"/>
    </location>
</feature>
<keyword evidence="5" id="KW-0285">Flavoprotein</keyword>
<evidence type="ECO:0000256" key="1">
    <source>
        <dbReference type="ARBA" id="ARBA00001974"/>
    </source>
</evidence>
<dbReference type="CTD" id="196743"/>
<keyword evidence="10" id="KW-1185">Reference proteome</keyword>
<dbReference type="SUPFAM" id="SSF51905">
    <property type="entry name" value="FAD/NAD(P)-binding domain"/>
    <property type="match status" value="1"/>
</dbReference>
<keyword evidence="7" id="KW-0560">Oxidoreductase</keyword>
<keyword evidence="4" id="KW-0963">Cytoplasm</keyword>
<dbReference type="FunCoup" id="A0A667WMR6">
    <property type="interactions" value="804"/>
</dbReference>
<dbReference type="Ensembl" id="ENSMMDT00005003244.1">
    <property type="protein sequence ID" value="ENSMMDP00005003177.1"/>
    <property type="gene ID" value="ENSMMDG00005001778.1"/>
</dbReference>
<dbReference type="Gene3D" id="3.50.50.60">
    <property type="entry name" value="FAD/NAD(P)-binding domain"/>
    <property type="match status" value="1"/>
</dbReference>
<comment type="similarity">
    <text evidence="3">Belongs to the flavin monoamine oxidase family.</text>
</comment>
<comment type="cofactor">
    <cofactor evidence="1">
        <name>FAD</name>
        <dbReference type="ChEBI" id="CHEBI:57692"/>
    </cofactor>
</comment>
<evidence type="ECO:0000313" key="9">
    <source>
        <dbReference type="Ensembl" id="ENSMMDP00005003177.1"/>
    </source>
</evidence>
<dbReference type="InterPro" id="IPR036188">
    <property type="entry name" value="FAD/NAD-bd_sf"/>
</dbReference>
<evidence type="ECO:0000256" key="6">
    <source>
        <dbReference type="ARBA" id="ARBA00022827"/>
    </source>
</evidence>
<dbReference type="GeneID" id="115372588"/>
<dbReference type="InterPro" id="IPR002937">
    <property type="entry name" value="Amino_oxidase"/>
</dbReference>
<dbReference type="Proteomes" id="UP000472263">
    <property type="component" value="Chromosome 15"/>
</dbReference>
<reference evidence="9" key="2">
    <citation type="submission" date="2025-08" db="UniProtKB">
        <authorList>
            <consortium name="Ensembl"/>
        </authorList>
    </citation>
    <scope>IDENTIFICATION</scope>
</reference>
<name>A0A667WMR6_9TELE</name>
<gene>
    <name evidence="9" type="primary">PAOX</name>
    <name evidence="9" type="synonym">paox</name>
</gene>
<evidence type="ECO:0000256" key="7">
    <source>
        <dbReference type="ARBA" id="ARBA00023002"/>
    </source>
</evidence>
<evidence type="ECO:0000256" key="3">
    <source>
        <dbReference type="ARBA" id="ARBA00005995"/>
    </source>
</evidence>
<dbReference type="AlphaFoldDB" id="A0A667WMR6"/>
<evidence type="ECO:0000256" key="5">
    <source>
        <dbReference type="ARBA" id="ARBA00022630"/>
    </source>
</evidence>
<evidence type="ECO:0000256" key="2">
    <source>
        <dbReference type="ARBA" id="ARBA00004496"/>
    </source>
</evidence>
<dbReference type="OrthoDB" id="2019015at2759"/>